<dbReference type="AlphaFoldDB" id="A0A926D2I9"/>
<keyword evidence="1 4" id="KW-0489">Methyltransferase</keyword>
<dbReference type="GO" id="GO:0003676">
    <property type="term" value="F:nucleic acid binding"/>
    <property type="evidence" value="ECO:0007669"/>
    <property type="project" value="InterPro"/>
</dbReference>
<dbReference type="GO" id="GO:0052913">
    <property type="term" value="F:16S rRNA (guanine(966)-N(2))-methyltransferase activity"/>
    <property type="evidence" value="ECO:0007669"/>
    <property type="project" value="UniProtKB-EC"/>
</dbReference>
<sequence length="185" mass="20381">MRIIAGRFGSRKLTAPQGRDTRPTTDRVKEAVFSILLPYLPEARVLDLFCGSGALALEALSRGAARATLVDRDAKAIAAARANIHALGVEDECVLLQREWGQALTLLHTQGYQFDIVFLDPPYAKGLYTPAIEALYEENLLAPDALIVAEHDAEYTLLLNDAFELTDKRRYGDTAVSLIKRKVTP</sequence>
<dbReference type="PANTHER" id="PTHR43542">
    <property type="entry name" value="METHYLTRANSFERASE"/>
    <property type="match status" value="1"/>
</dbReference>
<protein>
    <submittedName>
        <fullName evidence="4">16S rRNA (Guanine(966)-N(2))-methyltransferase RsmD</fullName>
        <ecNumber evidence="4">2.1.1.171</ecNumber>
    </submittedName>
</protein>
<evidence type="ECO:0000256" key="3">
    <source>
        <dbReference type="SAM" id="MobiDB-lite"/>
    </source>
</evidence>
<dbReference type="InterPro" id="IPR029063">
    <property type="entry name" value="SAM-dependent_MTases_sf"/>
</dbReference>
<dbReference type="EMBL" id="JACRSO010000006">
    <property type="protein sequence ID" value="MBC8530157.1"/>
    <property type="molecule type" value="Genomic_DNA"/>
</dbReference>
<organism evidence="4 5">
    <name type="scientific">Luoshenia tenuis</name>
    <dbReference type="NCBI Taxonomy" id="2763654"/>
    <lineage>
        <taxon>Bacteria</taxon>
        <taxon>Bacillati</taxon>
        <taxon>Bacillota</taxon>
        <taxon>Clostridia</taxon>
        <taxon>Christensenellales</taxon>
        <taxon>Christensenellaceae</taxon>
        <taxon>Luoshenia</taxon>
    </lineage>
</organism>
<dbReference type="InterPro" id="IPR002052">
    <property type="entry name" value="DNA_methylase_N6_adenine_CS"/>
</dbReference>
<name>A0A926D2I9_9FIRM</name>
<accession>A0A926D2I9</accession>
<dbReference type="Pfam" id="PF03602">
    <property type="entry name" value="Cons_hypoth95"/>
    <property type="match status" value="1"/>
</dbReference>
<dbReference type="PIRSF" id="PIRSF004553">
    <property type="entry name" value="CHP00095"/>
    <property type="match status" value="1"/>
</dbReference>
<dbReference type="SUPFAM" id="SSF53335">
    <property type="entry name" value="S-adenosyl-L-methionine-dependent methyltransferases"/>
    <property type="match status" value="1"/>
</dbReference>
<dbReference type="Proteomes" id="UP000654279">
    <property type="component" value="Unassembled WGS sequence"/>
</dbReference>
<comment type="caution">
    <text evidence="4">The sequence shown here is derived from an EMBL/GenBank/DDBJ whole genome shotgun (WGS) entry which is preliminary data.</text>
</comment>
<evidence type="ECO:0000256" key="2">
    <source>
        <dbReference type="ARBA" id="ARBA00022679"/>
    </source>
</evidence>
<feature type="region of interest" description="Disordered" evidence="3">
    <location>
        <begin position="1"/>
        <end position="23"/>
    </location>
</feature>
<evidence type="ECO:0000256" key="1">
    <source>
        <dbReference type="ARBA" id="ARBA00022603"/>
    </source>
</evidence>
<reference evidence="4" key="1">
    <citation type="submission" date="2020-08" db="EMBL/GenBank/DDBJ databases">
        <title>Genome public.</title>
        <authorList>
            <person name="Liu C."/>
            <person name="Sun Q."/>
        </authorList>
    </citation>
    <scope>NUCLEOTIDE SEQUENCE</scope>
    <source>
        <strain evidence="4">NSJ-44</strain>
    </source>
</reference>
<gene>
    <name evidence="4" type="primary">rsmD</name>
    <name evidence="4" type="ORF">H8699_12010</name>
</gene>
<dbReference type="PROSITE" id="PS00092">
    <property type="entry name" value="N6_MTASE"/>
    <property type="match status" value="1"/>
</dbReference>
<dbReference type="Gene3D" id="3.40.50.150">
    <property type="entry name" value="Vaccinia Virus protein VP39"/>
    <property type="match status" value="1"/>
</dbReference>
<evidence type="ECO:0000313" key="5">
    <source>
        <dbReference type="Proteomes" id="UP000654279"/>
    </source>
</evidence>
<dbReference type="CDD" id="cd02440">
    <property type="entry name" value="AdoMet_MTases"/>
    <property type="match status" value="1"/>
</dbReference>
<dbReference type="EC" id="2.1.1.171" evidence="4"/>
<dbReference type="PANTHER" id="PTHR43542:SF1">
    <property type="entry name" value="METHYLTRANSFERASE"/>
    <property type="match status" value="1"/>
</dbReference>
<dbReference type="InterPro" id="IPR004398">
    <property type="entry name" value="RNA_MeTrfase_RsmD"/>
</dbReference>
<proteinExistence type="predicted"/>
<evidence type="ECO:0000313" key="4">
    <source>
        <dbReference type="EMBL" id="MBC8530157.1"/>
    </source>
</evidence>
<keyword evidence="2 4" id="KW-0808">Transferase</keyword>
<dbReference type="NCBIfam" id="TIGR00095">
    <property type="entry name" value="16S rRNA (guanine(966)-N(2))-methyltransferase RsmD"/>
    <property type="match status" value="1"/>
</dbReference>
<keyword evidence="5" id="KW-1185">Reference proteome</keyword>